<gene>
    <name evidence="3" type="ORF">MTR67_026424</name>
</gene>
<dbReference type="EMBL" id="CP133617">
    <property type="protein sequence ID" value="WMV33039.1"/>
    <property type="molecule type" value="Genomic_DNA"/>
</dbReference>
<dbReference type="Pfam" id="PF17919">
    <property type="entry name" value="RT_RNaseH_2"/>
    <property type="match status" value="1"/>
</dbReference>
<reference evidence="3" key="1">
    <citation type="submission" date="2023-08" db="EMBL/GenBank/DDBJ databases">
        <title>A de novo genome assembly of Solanum verrucosum Schlechtendal, a Mexican diploid species geographically isolated from the other diploid A-genome species in potato relatives.</title>
        <authorList>
            <person name="Hosaka K."/>
        </authorList>
    </citation>
    <scope>NUCLEOTIDE SEQUENCE</scope>
    <source>
        <tissue evidence="3">Young leaves</tissue>
    </source>
</reference>
<proteinExistence type="predicted"/>
<dbReference type="InterPro" id="IPR043502">
    <property type="entry name" value="DNA/RNA_pol_sf"/>
</dbReference>
<name>A0AAF0TUS7_SOLVR</name>
<evidence type="ECO:0000256" key="1">
    <source>
        <dbReference type="SAM" id="MobiDB-lite"/>
    </source>
</evidence>
<dbReference type="PANTHER" id="PTHR34072">
    <property type="entry name" value="ENZYMATIC POLYPROTEIN-RELATED"/>
    <property type="match status" value="1"/>
</dbReference>
<dbReference type="Gene3D" id="3.30.70.270">
    <property type="match status" value="1"/>
</dbReference>
<feature type="region of interest" description="Disordered" evidence="1">
    <location>
        <begin position="1"/>
        <end position="58"/>
    </location>
</feature>
<dbReference type="AlphaFoldDB" id="A0AAF0TUS7"/>
<keyword evidence="4" id="KW-1185">Reference proteome</keyword>
<evidence type="ECO:0000259" key="2">
    <source>
        <dbReference type="Pfam" id="PF17919"/>
    </source>
</evidence>
<evidence type="ECO:0000313" key="4">
    <source>
        <dbReference type="Proteomes" id="UP001234989"/>
    </source>
</evidence>
<protein>
    <recommendedName>
        <fullName evidence="2">Reverse transcriptase/retrotransposon-derived protein RNase H-like domain-containing protein</fullName>
    </recommendedName>
</protein>
<dbReference type="InterPro" id="IPR043128">
    <property type="entry name" value="Rev_trsase/Diguanyl_cyclase"/>
</dbReference>
<accession>A0AAF0TUS7</accession>
<feature type="compositionally biased region" description="Basic and acidic residues" evidence="1">
    <location>
        <begin position="35"/>
        <end position="48"/>
    </location>
</feature>
<sequence>MDCPKKLSKQLDSRNGHPRLVGGLTPRRWALSGGECHDPSLGPRRDMGNEEPEGTPNKPLKLVITLHRSRNYYRRFVEGFSSIASSLTTLTQKKTKFMWLEVCEKSFQELKDRLTSAQVLTLPEGTDGFVVYCDASPVGLGCVLMQRGKVIAYASSQLKVHEKNYPTYDLELTEVVFSLKIWRH</sequence>
<organism evidence="3 4">
    <name type="scientific">Solanum verrucosum</name>
    <dbReference type="NCBI Taxonomy" id="315347"/>
    <lineage>
        <taxon>Eukaryota</taxon>
        <taxon>Viridiplantae</taxon>
        <taxon>Streptophyta</taxon>
        <taxon>Embryophyta</taxon>
        <taxon>Tracheophyta</taxon>
        <taxon>Spermatophyta</taxon>
        <taxon>Magnoliopsida</taxon>
        <taxon>eudicotyledons</taxon>
        <taxon>Gunneridae</taxon>
        <taxon>Pentapetalae</taxon>
        <taxon>asterids</taxon>
        <taxon>lamiids</taxon>
        <taxon>Solanales</taxon>
        <taxon>Solanaceae</taxon>
        <taxon>Solanoideae</taxon>
        <taxon>Solaneae</taxon>
        <taxon>Solanum</taxon>
    </lineage>
</organism>
<dbReference type="Proteomes" id="UP001234989">
    <property type="component" value="Chromosome 6"/>
</dbReference>
<feature type="domain" description="Reverse transcriptase/retrotransposon-derived protein RNase H-like" evidence="2">
    <location>
        <begin position="99"/>
        <end position="184"/>
    </location>
</feature>
<evidence type="ECO:0000313" key="3">
    <source>
        <dbReference type="EMBL" id="WMV33039.1"/>
    </source>
</evidence>
<dbReference type="PANTHER" id="PTHR34072:SF52">
    <property type="entry name" value="RIBONUCLEASE H"/>
    <property type="match status" value="1"/>
</dbReference>
<dbReference type="InterPro" id="IPR041577">
    <property type="entry name" value="RT_RNaseH_2"/>
</dbReference>
<dbReference type="SUPFAM" id="SSF56672">
    <property type="entry name" value="DNA/RNA polymerases"/>
    <property type="match status" value="1"/>
</dbReference>